<reference evidence="3 4" key="1">
    <citation type="submission" date="2013-01" db="EMBL/GenBank/DDBJ databases">
        <title>The Genome Sequence of Clostridium clostridioforme 90A8.</title>
        <authorList>
            <consortium name="The Broad Institute Genome Sequencing Platform"/>
            <person name="Earl A."/>
            <person name="Ward D."/>
            <person name="Feldgarden M."/>
            <person name="Gevers D."/>
            <person name="Courvalin P."/>
            <person name="Lambert T."/>
            <person name="Walker B."/>
            <person name="Young S.K."/>
            <person name="Zeng Q."/>
            <person name="Gargeya S."/>
            <person name="Fitzgerald M."/>
            <person name="Haas B."/>
            <person name="Abouelleil A."/>
            <person name="Alvarado L."/>
            <person name="Arachchi H.M."/>
            <person name="Berlin A.M."/>
            <person name="Chapman S.B."/>
            <person name="Dewar J."/>
            <person name="Goldberg J."/>
            <person name="Griggs A."/>
            <person name="Gujja S."/>
            <person name="Hansen M."/>
            <person name="Howarth C."/>
            <person name="Imamovic A."/>
            <person name="Larimer J."/>
            <person name="McCowan C."/>
            <person name="Murphy C."/>
            <person name="Neiman D."/>
            <person name="Pearson M."/>
            <person name="Priest M."/>
            <person name="Roberts A."/>
            <person name="Saif S."/>
            <person name="Shea T."/>
            <person name="Sisk P."/>
            <person name="Sykes S."/>
            <person name="Wortman J."/>
            <person name="Nusbaum C."/>
            <person name="Birren B."/>
        </authorList>
    </citation>
    <scope>NUCLEOTIDE SEQUENCE [LARGE SCALE GENOMIC DNA]</scope>
    <source>
        <strain evidence="3 4">90A8</strain>
    </source>
</reference>
<dbReference type="InterPro" id="IPR008135">
    <property type="entry name" value="Competence-induced_CinA"/>
</dbReference>
<dbReference type="HAMAP" id="MF_00226_B">
    <property type="entry name" value="CinA_B"/>
    <property type="match status" value="1"/>
</dbReference>
<dbReference type="Pfam" id="PF18146">
    <property type="entry name" value="CinA_KH"/>
    <property type="match status" value="1"/>
</dbReference>
<name>A0A0E2HE18_9FIRM</name>
<dbReference type="AlphaFoldDB" id="A0A0E2HE18"/>
<dbReference type="SMART" id="SM00852">
    <property type="entry name" value="MoCF_biosynth"/>
    <property type="match status" value="1"/>
</dbReference>
<accession>A0A0E2HE18</accession>
<evidence type="ECO:0000256" key="1">
    <source>
        <dbReference type="HAMAP-Rule" id="MF_00226"/>
    </source>
</evidence>
<dbReference type="PIRSF" id="PIRSF006728">
    <property type="entry name" value="CinA"/>
    <property type="match status" value="1"/>
</dbReference>
<dbReference type="PANTHER" id="PTHR13939:SF0">
    <property type="entry name" value="NMN AMIDOHYDROLASE-LIKE PROTEIN YFAY"/>
    <property type="match status" value="1"/>
</dbReference>
<dbReference type="NCBIfam" id="TIGR00200">
    <property type="entry name" value="cinA_nterm"/>
    <property type="match status" value="1"/>
</dbReference>
<dbReference type="CDD" id="cd00885">
    <property type="entry name" value="cinA"/>
    <property type="match status" value="1"/>
</dbReference>
<dbReference type="Pfam" id="PF02464">
    <property type="entry name" value="CinA"/>
    <property type="match status" value="1"/>
</dbReference>
<evidence type="ECO:0000313" key="4">
    <source>
        <dbReference type="Proteomes" id="UP000013085"/>
    </source>
</evidence>
<organism evidence="3 4">
    <name type="scientific">[Clostridium] clostridioforme 90A8</name>
    <dbReference type="NCBI Taxonomy" id="999408"/>
    <lineage>
        <taxon>Bacteria</taxon>
        <taxon>Bacillati</taxon>
        <taxon>Bacillota</taxon>
        <taxon>Clostridia</taxon>
        <taxon>Lachnospirales</taxon>
        <taxon>Lachnospiraceae</taxon>
        <taxon>Enterocloster</taxon>
    </lineage>
</organism>
<dbReference type="Gene3D" id="3.90.950.20">
    <property type="entry name" value="CinA-like"/>
    <property type="match status" value="1"/>
</dbReference>
<dbReference type="NCBIfam" id="TIGR00199">
    <property type="entry name" value="PncC_domain"/>
    <property type="match status" value="1"/>
</dbReference>
<dbReference type="InterPro" id="IPR041424">
    <property type="entry name" value="CinA_KH"/>
</dbReference>
<dbReference type="Gene3D" id="3.30.70.2860">
    <property type="match status" value="1"/>
</dbReference>
<dbReference type="EMBL" id="AGYR01000013">
    <property type="protein sequence ID" value="ENZ17705.1"/>
    <property type="molecule type" value="Genomic_DNA"/>
</dbReference>
<comment type="similarity">
    <text evidence="1">Belongs to the CinA family.</text>
</comment>
<dbReference type="InterPro" id="IPR008136">
    <property type="entry name" value="CinA_C"/>
</dbReference>
<dbReference type="RefSeq" id="WP_002595506.1">
    <property type="nucleotide sequence ID" value="NZ_KB851018.1"/>
</dbReference>
<dbReference type="HOGENOM" id="CLU_030805_9_3_9"/>
<evidence type="ECO:0000259" key="2">
    <source>
        <dbReference type="SMART" id="SM00852"/>
    </source>
</evidence>
<dbReference type="PANTHER" id="PTHR13939">
    <property type="entry name" value="NICOTINAMIDE-NUCLEOTIDE AMIDOHYDROLASE PNCC"/>
    <property type="match status" value="1"/>
</dbReference>
<proteinExistence type="inferred from homology"/>
<dbReference type="NCBIfam" id="NF001813">
    <property type="entry name" value="PRK00549.1"/>
    <property type="match status" value="1"/>
</dbReference>
<comment type="caution">
    <text evidence="3">The sequence shown here is derived from an EMBL/GenBank/DDBJ whole genome shotgun (WGS) entry which is preliminary data.</text>
</comment>
<dbReference type="SUPFAM" id="SSF142433">
    <property type="entry name" value="CinA-like"/>
    <property type="match status" value="1"/>
</dbReference>
<dbReference type="Proteomes" id="UP000013085">
    <property type="component" value="Unassembled WGS sequence"/>
</dbReference>
<dbReference type="InterPro" id="IPR001453">
    <property type="entry name" value="MoaB/Mog_dom"/>
</dbReference>
<sequence length="414" mass="45302">MTVELISVGTEILMGNIVNSNTQFLAEKCAMLGFDLFFQVTVGDNYDRMMSVVRQGLSRSDILILTGGLGPTEDDLTKEVCADAFGVPLEEDAHTREHLTEFFRNNIYRHIPENNWKMATVPRGAVVLDNANGMAPGLILEKDGKTVILLPGPPNELYPMFNGQVFPYLQQKQNAVLVSSMVKICGYGESQVEDMLLDLIDAQTNPTIATYAKTAEVHLRITARAGSRKEGLALIAPVEKEIKDRFKEAVFTTDEQVSLEMAVVDLLKQNNLTMCTAESCTGGMIAARMVNVPGVSDVFMEGMVTYSNEAKMRLLGVRENTLKAWGAVSEETAREMAEGGVKASGTDLCVATTGIAGPDGGTDEKPVGLVYMACCLRGKTCVRRYQFRGNREKVREQAMMKSLDLARLCILGKS</sequence>
<gene>
    <name evidence="1" type="primary">cinA</name>
    <name evidence="3" type="ORF">HMPREF1090_01655</name>
</gene>
<evidence type="ECO:0000313" key="3">
    <source>
        <dbReference type="EMBL" id="ENZ17705.1"/>
    </source>
</evidence>
<dbReference type="Pfam" id="PF00994">
    <property type="entry name" value="MoCF_biosynth"/>
    <property type="match status" value="1"/>
</dbReference>
<dbReference type="SUPFAM" id="SSF53218">
    <property type="entry name" value="Molybdenum cofactor biosynthesis proteins"/>
    <property type="match status" value="1"/>
</dbReference>
<dbReference type="PATRIC" id="fig|999408.3.peg.1783"/>
<dbReference type="InterPro" id="IPR050101">
    <property type="entry name" value="CinA"/>
</dbReference>
<feature type="domain" description="MoaB/Mog" evidence="2">
    <location>
        <begin position="4"/>
        <end position="172"/>
    </location>
</feature>
<dbReference type="Gene3D" id="3.40.980.10">
    <property type="entry name" value="MoaB/Mog-like domain"/>
    <property type="match status" value="1"/>
</dbReference>
<dbReference type="InterPro" id="IPR036653">
    <property type="entry name" value="CinA-like_C"/>
</dbReference>
<dbReference type="InterPro" id="IPR036425">
    <property type="entry name" value="MoaB/Mog-like_dom_sf"/>
</dbReference>
<protein>
    <recommendedName>
        <fullName evidence="1">Putative competence-damage inducible protein</fullName>
    </recommendedName>
</protein>